<organism evidence="1 2">
    <name type="scientific">Cardamine amara subsp. amara</name>
    <dbReference type="NCBI Taxonomy" id="228776"/>
    <lineage>
        <taxon>Eukaryota</taxon>
        <taxon>Viridiplantae</taxon>
        <taxon>Streptophyta</taxon>
        <taxon>Embryophyta</taxon>
        <taxon>Tracheophyta</taxon>
        <taxon>Spermatophyta</taxon>
        <taxon>Magnoliopsida</taxon>
        <taxon>eudicotyledons</taxon>
        <taxon>Gunneridae</taxon>
        <taxon>Pentapetalae</taxon>
        <taxon>rosids</taxon>
        <taxon>malvids</taxon>
        <taxon>Brassicales</taxon>
        <taxon>Brassicaceae</taxon>
        <taxon>Cardamineae</taxon>
        <taxon>Cardamine</taxon>
    </lineage>
</organism>
<dbReference type="AlphaFoldDB" id="A0ABD1C2P6"/>
<gene>
    <name evidence="1" type="ORF">V5N11_029793</name>
</gene>
<dbReference type="Proteomes" id="UP001558713">
    <property type="component" value="Unassembled WGS sequence"/>
</dbReference>
<evidence type="ECO:0000313" key="1">
    <source>
        <dbReference type="EMBL" id="KAL1223746.1"/>
    </source>
</evidence>
<dbReference type="EMBL" id="JBANAX010000067">
    <property type="protein sequence ID" value="KAL1223746.1"/>
    <property type="molecule type" value="Genomic_DNA"/>
</dbReference>
<sequence>MNHYSAMANLSKVRHELGDDVWTYLLNSSIGVFADLEFTWAAEIAHYFLVNQLLVDDMHEILSLIDDQPFRFSLHEFAALPVSIAIQSKHLMFVLLGTKSFGWRWEYQLQHD</sequence>
<comment type="caution">
    <text evidence="1">The sequence shown here is derived from an EMBL/GenBank/DDBJ whole genome shotgun (WGS) entry which is preliminary data.</text>
</comment>
<name>A0ABD1C2P6_CARAN</name>
<proteinExistence type="predicted"/>
<reference evidence="1 2" key="1">
    <citation type="submission" date="2024-04" db="EMBL/GenBank/DDBJ databases">
        <title>Genome assembly C_amara_ONT_v2.</title>
        <authorList>
            <person name="Yant L."/>
            <person name="Moore C."/>
            <person name="Slenker M."/>
        </authorList>
    </citation>
    <scope>NUCLEOTIDE SEQUENCE [LARGE SCALE GENOMIC DNA]</scope>
    <source>
        <tissue evidence="1">Leaf</tissue>
    </source>
</reference>
<evidence type="ECO:0000313" key="2">
    <source>
        <dbReference type="Proteomes" id="UP001558713"/>
    </source>
</evidence>
<keyword evidence="2" id="KW-1185">Reference proteome</keyword>
<protein>
    <submittedName>
        <fullName evidence="1">Uncharacterized protein</fullName>
    </submittedName>
</protein>
<accession>A0ABD1C2P6</accession>